<dbReference type="InParanoid" id="A0A6J0BBW3"/>
<name>A0A6J0BBW3_NEOLC</name>
<dbReference type="Gene3D" id="1.10.238.20">
    <property type="entry name" value="Pheromone/general odorant binding protein domain"/>
    <property type="match status" value="1"/>
</dbReference>
<dbReference type="GeneID" id="107218890"/>
<evidence type="ECO:0000313" key="4">
    <source>
        <dbReference type="RefSeq" id="XP_015512410.2"/>
    </source>
</evidence>
<dbReference type="OrthoDB" id="5978988at2759"/>
<dbReference type="Pfam" id="PF01395">
    <property type="entry name" value="PBP_GOBP"/>
    <property type="match status" value="1"/>
</dbReference>
<accession>A0A6J0BBW3</accession>
<dbReference type="SUPFAM" id="SSF47565">
    <property type="entry name" value="Insect pheromone/odorant-binding proteins"/>
    <property type="match status" value="1"/>
</dbReference>
<dbReference type="GO" id="GO:0005615">
    <property type="term" value="C:extracellular space"/>
    <property type="evidence" value="ECO:0007669"/>
    <property type="project" value="TreeGrafter"/>
</dbReference>
<dbReference type="SMART" id="SM00708">
    <property type="entry name" value="PhBP"/>
    <property type="match status" value="1"/>
</dbReference>
<organism evidence="4">
    <name type="scientific">Neodiprion lecontei</name>
    <name type="common">Redheaded pine sawfly</name>
    <dbReference type="NCBI Taxonomy" id="441921"/>
    <lineage>
        <taxon>Eukaryota</taxon>
        <taxon>Metazoa</taxon>
        <taxon>Ecdysozoa</taxon>
        <taxon>Arthropoda</taxon>
        <taxon>Hexapoda</taxon>
        <taxon>Insecta</taxon>
        <taxon>Pterygota</taxon>
        <taxon>Neoptera</taxon>
        <taxon>Endopterygota</taxon>
        <taxon>Hymenoptera</taxon>
        <taxon>Tenthredinoidea</taxon>
        <taxon>Diprionidae</taxon>
        <taxon>Diprioninae</taxon>
        <taxon>Neodiprion</taxon>
    </lineage>
</organism>
<proteinExistence type="predicted"/>
<dbReference type="CDD" id="cd23992">
    <property type="entry name" value="PBP_GOBP"/>
    <property type="match status" value="1"/>
</dbReference>
<evidence type="ECO:0000256" key="1">
    <source>
        <dbReference type="ARBA" id="ARBA00022729"/>
    </source>
</evidence>
<dbReference type="GO" id="GO:0005549">
    <property type="term" value="F:odorant binding"/>
    <property type="evidence" value="ECO:0007669"/>
    <property type="project" value="InterPro"/>
</dbReference>
<dbReference type="GO" id="GO:0007608">
    <property type="term" value="P:sensory perception of smell"/>
    <property type="evidence" value="ECO:0007669"/>
    <property type="project" value="TreeGrafter"/>
</dbReference>
<protein>
    <submittedName>
        <fullName evidence="4">General odorant-binding protein 83a</fullName>
    </submittedName>
</protein>
<keyword evidence="1 2" id="KW-0732">Signal</keyword>
<evidence type="ECO:0000313" key="3">
    <source>
        <dbReference type="Proteomes" id="UP000829291"/>
    </source>
</evidence>
<dbReference type="InterPro" id="IPR036728">
    <property type="entry name" value="PBP_GOBP_sf"/>
</dbReference>
<dbReference type="RefSeq" id="XP_015512410.2">
    <property type="nucleotide sequence ID" value="XM_015656924.2"/>
</dbReference>
<reference evidence="4" key="1">
    <citation type="submission" date="2025-08" db="UniProtKB">
        <authorList>
            <consortium name="RefSeq"/>
        </authorList>
    </citation>
    <scope>IDENTIFICATION</scope>
    <source>
        <tissue evidence="4">Thorax and Abdomen</tissue>
    </source>
</reference>
<evidence type="ECO:0000256" key="2">
    <source>
        <dbReference type="SAM" id="SignalP"/>
    </source>
</evidence>
<gene>
    <name evidence="4" type="primary">LOC107218890</name>
</gene>
<dbReference type="InterPro" id="IPR006170">
    <property type="entry name" value="PBP/GOBP"/>
</dbReference>
<dbReference type="KEGG" id="nlo:107218890"/>
<dbReference type="PANTHER" id="PTHR11857">
    <property type="entry name" value="ODORANT BINDING PROTEIN-RELATED"/>
    <property type="match status" value="1"/>
</dbReference>
<dbReference type="AlphaFoldDB" id="A0A6J0BBW3"/>
<sequence length="138" mass="15685">MNYLLFGFACLFIVTQIVGAEAIDHHLAIRQKCFAEHGLEHASGSAAYFENPKSKCYLKCFFEHNKLFHENGDFDIAAVLVLVDESIREEARPFGEKCAGEHNKIADRCEKAYEMMKCFFKASPELFPHLGIFEPPHA</sequence>
<dbReference type="Proteomes" id="UP000829291">
    <property type="component" value="Chromosome 6"/>
</dbReference>
<feature type="signal peptide" evidence="2">
    <location>
        <begin position="1"/>
        <end position="20"/>
    </location>
</feature>
<feature type="chain" id="PRO_5045231621" evidence="2">
    <location>
        <begin position="21"/>
        <end position="138"/>
    </location>
</feature>
<keyword evidence="3" id="KW-1185">Reference proteome</keyword>